<dbReference type="PROSITE" id="PS00065">
    <property type="entry name" value="D_2_HYDROXYACID_DH_1"/>
    <property type="match status" value="1"/>
</dbReference>
<dbReference type="OrthoDB" id="418179at2759"/>
<evidence type="ECO:0000313" key="4">
    <source>
        <dbReference type="EMBL" id="KAE9409735.1"/>
    </source>
</evidence>
<dbReference type="InterPro" id="IPR029753">
    <property type="entry name" value="D-isomer_DH_CS"/>
</dbReference>
<dbReference type="EMBL" id="ML769387">
    <property type="protein sequence ID" value="KAE9409735.1"/>
    <property type="molecule type" value="Genomic_DNA"/>
</dbReference>
<dbReference type="SUPFAM" id="SSF51735">
    <property type="entry name" value="NAD(P)-binding Rossmann-fold domains"/>
    <property type="match status" value="1"/>
</dbReference>
<dbReference type="InterPro" id="IPR006140">
    <property type="entry name" value="D-isomer_DH_NAD-bd"/>
</dbReference>
<dbReference type="Gene3D" id="3.40.50.720">
    <property type="entry name" value="NAD(P)-binding Rossmann-like Domain"/>
    <property type="match status" value="2"/>
</dbReference>
<dbReference type="PANTHER" id="PTHR42938:SF9">
    <property type="entry name" value="FORMATE DEHYDROGENASE 1"/>
    <property type="match status" value="1"/>
</dbReference>
<name>A0A6A4IMS8_9AGAR</name>
<dbReference type="GO" id="GO:0008863">
    <property type="term" value="F:formate dehydrogenase (NAD+) activity"/>
    <property type="evidence" value="ECO:0007669"/>
    <property type="project" value="TreeGrafter"/>
</dbReference>
<dbReference type="PANTHER" id="PTHR42938">
    <property type="entry name" value="FORMATE DEHYDROGENASE 1"/>
    <property type="match status" value="1"/>
</dbReference>
<dbReference type="AlphaFoldDB" id="A0A6A4IMS8"/>
<proteinExistence type="predicted"/>
<dbReference type="Proteomes" id="UP000799118">
    <property type="component" value="Unassembled WGS sequence"/>
</dbReference>
<evidence type="ECO:0000256" key="1">
    <source>
        <dbReference type="ARBA" id="ARBA00023002"/>
    </source>
</evidence>
<dbReference type="PROSITE" id="PS00671">
    <property type="entry name" value="D_2_HYDROXYACID_DH_3"/>
    <property type="match status" value="1"/>
</dbReference>
<evidence type="ECO:0000256" key="2">
    <source>
        <dbReference type="ARBA" id="ARBA00023027"/>
    </source>
</evidence>
<sequence length="251" mass="27824">MPFHPGYFTRELMEKLQAENLRNCITAGVGSDHIDLNAAVDHKIQVLEVSGSNVTNVAEHAVMSMLLLVRNFVPAHEFPTLLAMSLDIEGKVIGTIGVGRIGYMIMQRLLPFNPRELLYYDYAAIPLEAESAVNCRRIGTVEVCTKCMINDRLLSVFKPGAWLVNTARGAICDENAVAKALASVVLLAVKFHALLRIFMVLVDYPSDAAGTRSILENYRRWETAGTWTGNTKRLLTVNINAALSLRFKIEC</sequence>
<dbReference type="InterPro" id="IPR036291">
    <property type="entry name" value="NAD(P)-bd_dom_sf"/>
</dbReference>
<accession>A0A6A4IMS8</accession>
<protein>
    <submittedName>
        <fullName evidence="4">NAD(P)-binding protein</fullName>
    </submittedName>
</protein>
<dbReference type="GO" id="GO:0051287">
    <property type="term" value="F:NAD binding"/>
    <property type="evidence" value="ECO:0007669"/>
    <property type="project" value="InterPro"/>
</dbReference>
<dbReference type="Pfam" id="PF02826">
    <property type="entry name" value="2-Hacid_dh_C"/>
    <property type="match status" value="1"/>
</dbReference>
<reference evidence="4" key="1">
    <citation type="journal article" date="2019" name="Environ. Microbiol.">
        <title>Fungal ecological strategies reflected in gene transcription - a case study of two litter decomposers.</title>
        <authorList>
            <person name="Barbi F."/>
            <person name="Kohler A."/>
            <person name="Barry K."/>
            <person name="Baskaran P."/>
            <person name="Daum C."/>
            <person name="Fauchery L."/>
            <person name="Ihrmark K."/>
            <person name="Kuo A."/>
            <person name="LaButti K."/>
            <person name="Lipzen A."/>
            <person name="Morin E."/>
            <person name="Grigoriev I.V."/>
            <person name="Henrissat B."/>
            <person name="Lindahl B."/>
            <person name="Martin F."/>
        </authorList>
    </citation>
    <scope>NUCLEOTIDE SEQUENCE</scope>
    <source>
        <strain evidence="4">JB14</strain>
    </source>
</reference>
<dbReference type="InterPro" id="IPR029752">
    <property type="entry name" value="D-isomer_DH_CS1"/>
</dbReference>
<keyword evidence="1" id="KW-0560">Oxidoreductase</keyword>
<evidence type="ECO:0000259" key="3">
    <source>
        <dbReference type="Pfam" id="PF02826"/>
    </source>
</evidence>
<organism evidence="4 5">
    <name type="scientific">Gymnopus androsaceus JB14</name>
    <dbReference type="NCBI Taxonomy" id="1447944"/>
    <lineage>
        <taxon>Eukaryota</taxon>
        <taxon>Fungi</taxon>
        <taxon>Dikarya</taxon>
        <taxon>Basidiomycota</taxon>
        <taxon>Agaricomycotina</taxon>
        <taxon>Agaricomycetes</taxon>
        <taxon>Agaricomycetidae</taxon>
        <taxon>Agaricales</taxon>
        <taxon>Marasmiineae</taxon>
        <taxon>Omphalotaceae</taxon>
        <taxon>Gymnopus</taxon>
    </lineage>
</organism>
<gene>
    <name evidence="4" type="ORF">BT96DRAFT_970054</name>
</gene>
<dbReference type="GO" id="GO:0016616">
    <property type="term" value="F:oxidoreductase activity, acting on the CH-OH group of donors, NAD or NADP as acceptor"/>
    <property type="evidence" value="ECO:0007669"/>
    <property type="project" value="InterPro"/>
</dbReference>
<dbReference type="SUPFAM" id="SSF52283">
    <property type="entry name" value="Formate/glycerate dehydrogenase catalytic domain-like"/>
    <property type="match status" value="1"/>
</dbReference>
<keyword evidence="2" id="KW-0520">NAD</keyword>
<dbReference type="GO" id="GO:0005829">
    <property type="term" value="C:cytosol"/>
    <property type="evidence" value="ECO:0007669"/>
    <property type="project" value="TreeGrafter"/>
</dbReference>
<evidence type="ECO:0000313" key="5">
    <source>
        <dbReference type="Proteomes" id="UP000799118"/>
    </source>
</evidence>
<feature type="domain" description="D-isomer specific 2-hydroxyacid dehydrogenase NAD-binding" evidence="3">
    <location>
        <begin position="82"/>
        <end position="184"/>
    </location>
</feature>
<keyword evidence="5" id="KW-1185">Reference proteome</keyword>